<protein>
    <recommendedName>
        <fullName evidence="8">Protein-lysine N-methyltransferase SMYD4</fullName>
    </recommendedName>
    <alternativeName>
        <fullName evidence="9">SET and MYND domain-containing protein 4</fullName>
    </alternativeName>
</protein>
<organism evidence="13 14">
    <name type="scientific">Artemia franciscana</name>
    <name type="common">Brine shrimp</name>
    <name type="synonym">Artemia sanfranciscana</name>
    <dbReference type="NCBI Taxonomy" id="6661"/>
    <lineage>
        <taxon>Eukaryota</taxon>
        <taxon>Metazoa</taxon>
        <taxon>Ecdysozoa</taxon>
        <taxon>Arthropoda</taxon>
        <taxon>Crustacea</taxon>
        <taxon>Branchiopoda</taxon>
        <taxon>Anostraca</taxon>
        <taxon>Artemiidae</taxon>
        <taxon>Artemia</taxon>
    </lineage>
</organism>
<evidence type="ECO:0000256" key="10">
    <source>
        <dbReference type="PROSITE-ProRule" id="PRU00134"/>
    </source>
</evidence>
<evidence type="ECO:0000313" key="13">
    <source>
        <dbReference type="EMBL" id="KAK2727394.1"/>
    </source>
</evidence>
<keyword evidence="6" id="KW-0862">Zinc</keyword>
<evidence type="ECO:0000256" key="6">
    <source>
        <dbReference type="ARBA" id="ARBA00022833"/>
    </source>
</evidence>
<keyword evidence="3" id="KW-0949">S-adenosyl-L-methionine</keyword>
<dbReference type="Gene3D" id="6.10.140.2220">
    <property type="match status" value="1"/>
</dbReference>
<keyword evidence="2" id="KW-0808">Transferase</keyword>
<dbReference type="GO" id="GO:0032259">
    <property type="term" value="P:methylation"/>
    <property type="evidence" value="ECO:0007669"/>
    <property type="project" value="UniProtKB-KW"/>
</dbReference>
<dbReference type="Gene3D" id="1.10.220.160">
    <property type="match status" value="1"/>
</dbReference>
<dbReference type="Gene3D" id="2.170.270.10">
    <property type="entry name" value="SET domain"/>
    <property type="match status" value="1"/>
</dbReference>
<evidence type="ECO:0000256" key="1">
    <source>
        <dbReference type="ARBA" id="ARBA00022603"/>
    </source>
</evidence>
<dbReference type="GO" id="GO:0008757">
    <property type="term" value="F:S-adenosylmethionine-dependent methyltransferase activity"/>
    <property type="evidence" value="ECO:0007669"/>
    <property type="project" value="UniProtKB-ARBA"/>
</dbReference>
<dbReference type="Proteomes" id="UP001187531">
    <property type="component" value="Unassembled WGS sequence"/>
</dbReference>
<keyword evidence="1" id="KW-0489">Methyltransferase</keyword>
<evidence type="ECO:0000256" key="4">
    <source>
        <dbReference type="ARBA" id="ARBA00022723"/>
    </source>
</evidence>
<dbReference type="PANTHER" id="PTHR46165">
    <property type="entry name" value="SET AND MYND DOMAIN-CONTAINING PROTEIN 4"/>
    <property type="match status" value="1"/>
</dbReference>
<dbReference type="InterPro" id="IPR052097">
    <property type="entry name" value="SET-MYND_domain_protein"/>
</dbReference>
<keyword evidence="4" id="KW-0479">Metal-binding</keyword>
<dbReference type="InterPro" id="IPR046341">
    <property type="entry name" value="SET_dom_sf"/>
</dbReference>
<feature type="domain" description="SET" evidence="11">
    <location>
        <begin position="244"/>
        <end position="516"/>
    </location>
</feature>
<dbReference type="InterPro" id="IPR001214">
    <property type="entry name" value="SET_dom"/>
</dbReference>
<evidence type="ECO:0000256" key="9">
    <source>
        <dbReference type="ARBA" id="ARBA00093680"/>
    </source>
</evidence>
<dbReference type="GO" id="GO:0008270">
    <property type="term" value="F:zinc ion binding"/>
    <property type="evidence" value="ECO:0007669"/>
    <property type="project" value="UniProtKB-KW"/>
</dbReference>
<dbReference type="GO" id="GO:0005737">
    <property type="term" value="C:cytoplasm"/>
    <property type="evidence" value="ECO:0007669"/>
    <property type="project" value="TreeGrafter"/>
</dbReference>
<name>A0AA88LHN9_ARTSF</name>
<dbReference type="GO" id="GO:0008170">
    <property type="term" value="F:N-methyltransferase activity"/>
    <property type="evidence" value="ECO:0007669"/>
    <property type="project" value="UniProtKB-ARBA"/>
</dbReference>
<sequence>MKVGTLDFDDWKLGKETFEDFEIRYRKLLSKLQDAQALTREFSECSSNADSISFVSDNPQIGPKLREQFSFRIRTAKSDRNSRFYRDLGNKAYQHKKYLEALKLYNKSLICSLNGSQEIAVIYANRSAVFYAMKKYDECLKNLEAALNYNYPEKLKFKLIERYAKAKKAMGLFKEVLTLEQQWREAVEVGDIPEEKKLEISKVIDLLMKECRFQDDSLKEKFVRVTLIDEPIGESNENVPAMSNKLHVQWTEEMGRHVVAKEDIPPGTKLIHETPYASVLLPEFYDTHCHYCLAYAILPMACSCCTLVMYCGKQCQELAIPIHKLECRILPSLIMLDVGKMAFLATRIFVLAMSFGFEKLNDYVLQVNSDVSGDGCEDSGVYSSSSYLPILYLVHNRKKRTQSDLFKRSVLSIVIADLFFNEEVITEAWRKLAAELMLLHLMNLPCNAHEISELVFNGEDVRSSSLEEIGAAAFATLSLLNHSCNPNVVRHCCGTTGVVTAIRTIKGGEQIFDNYGYHFAMHDYSYRKKVLSEQYFFRCSCEACVRSFPKYPDIEPVESVQLPGDSPIGRKLEIVSSSFMVLLEQFVAMKIDESTLDDPLVSEIYSNCAELLYLMDTSGAPFPSQLYCDAQEVLKQILSMKGNVRI</sequence>
<dbReference type="Gene3D" id="1.25.40.10">
    <property type="entry name" value="Tetratricopeptide repeat domain"/>
    <property type="match status" value="1"/>
</dbReference>
<dbReference type="InterPro" id="IPR011990">
    <property type="entry name" value="TPR-like_helical_dom_sf"/>
</dbReference>
<dbReference type="PROSITE" id="PS50280">
    <property type="entry name" value="SET"/>
    <property type="match status" value="1"/>
</dbReference>
<dbReference type="Pfam" id="PF01753">
    <property type="entry name" value="zf-MYND"/>
    <property type="match status" value="1"/>
</dbReference>
<evidence type="ECO:0000256" key="5">
    <source>
        <dbReference type="ARBA" id="ARBA00022771"/>
    </source>
</evidence>
<dbReference type="InterPro" id="IPR044421">
    <property type="entry name" value="SMYD4_SET"/>
</dbReference>
<dbReference type="GO" id="GO:0005634">
    <property type="term" value="C:nucleus"/>
    <property type="evidence" value="ECO:0007669"/>
    <property type="project" value="TreeGrafter"/>
</dbReference>
<accession>A0AA88LHN9</accession>
<evidence type="ECO:0000256" key="7">
    <source>
        <dbReference type="ARBA" id="ARBA00093423"/>
    </source>
</evidence>
<evidence type="ECO:0000313" key="14">
    <source>
        <dbReference type="Proteomes" id="UP001187531"/>
    </source>
</evidence>
<dbReference type="PANTHER" id="PTHR46165:SF6">
    <property type="entry name" value="SET AND MYND DOMAIN-CONTAINING PROTEIN 4-LIKE PROTEIN"/>
    <property type="match status" value="1"/>
</dbReference>
<comment type="caution">
    <text evidence="13">The sequence shown here is derived from an EMBL/GenBank/DDBJ whole genome shotgun (WGS) entry which is preliminary data.</text>
</comment>
<proteinExistence type="predicted"/>
<keyword evidence="5 10" id="KW-0863">Zinc-finger</keyword>
<dbReference type="EMBL" id="JAVRJZ010000001">
    <property type="protein sequence ID" value="KAK2727394.1"/>
    <property type="molecule type" value="Genomic_DNA"/>
</dbReference>
<comment type="function">
    <text evidence="7">Protein-lysine N-methyltransferase. Monomethylates PRMT5, modulating its transcriptional activity. May also act as a histone methyltransferase. Plays a critical role in cardiac development. Acts as a key epigenetic regulator of gene expression during cardiac development via its dual activities as a methyltransferase and negative regulator of HDAC1.</text>
</comment>
<evidence type="ECO:0000259" key="12">
    <source>
        <dbReference type="PROSITE" id="PS50865"/>
    </source>
</evidence>
<gene>
    <name evidence="13" type="ORF">QYM36_008028</name>
</gene>
<dbReference type="SUPFAM" id="SSF48452">
    <property type="entry name" value="TPR-like"/>
    <property type="match status" value="1"/>
</dbReference>
<dbReference type="GO" id="GO:0042826">
    <property type="term" value="F:histone deacetylase binding"/>
    <property type="evidence" value="ECO:0007669"/>
    <property type="project" value="TreeGrafter"/>
</dbReference>
<reference evidence="13" key="1">
    <citation type="submission" date="2023-07" db="EMBL/GenBank/DDBJ databases">
        <title>Chromosome-level genome assembly of Artemia franciscana.</title>
        <authorList>
            <person name="Jo E."/>
        </authorList>
    </citation>
    <scope>NUCLEOTIDE SEQUENCE</scope>
    <source>
        <tissue evidence="13">Whole body</tissue>
    </source>
</reference>
<evidence type="ECO:0000256" key="2">
    <source>
        <dbReference type="ARBA" id="ARBA00022679"/>
    </source>
</evidence>
<feature type="domain" description="MYND-type" evidence="12">
    <location>
        <begin position="289"/>
        <end position="327"/>
    </location>
</feature>
<evidence type="ECO:0000259" key="11">
    <source>
        <dbReference type="PROSITE" id="PS50280"/>
    </source>
</evidence>
<evidence type="ECO:0000256" key="3">
    <source>
        <dbReference type="ARBA" id="ARBA00022691"/>
    </source>
</evidence>
<dbReference type="AlphaFoldDB" id="A0AA88LHN9"/>
<dbReference type="Pfam" id="PF00856">
    <property type="entry name" value="SET"/>
    <property type="match status" value="1"/>
</dbReference>
<dbReference type="InterPro" id="IPR002893">
    <property type="entry name" value="Znf_MYND"/>
</dbReference>
<dbReference type="SUPFAM" id="SSF82199">
    <property type="entry name" value="SET domain"/>
    <property type="match status" value="1"/>
</dbReference>
<dbReference type="CDD" id="cd10536">
    <property type="entry name" value="SET_SMYD4"/>
    <property type="match status" value="1"/>
</dbReference>
<dbReference type="GO" id="GO:0008276">
    <property type="term" value="F:protein methyltransferase activity"/>
    <property type="evidence" value="ECO:0007669"/>
    <property type="project" value="UniProtKB-ARBA"/>
</dbReference>
<evidence type="ECO:0000256" key="8">
    <source>
        <dbReference type="ARBA" id="ARBA00093635"/>
    </source>
</evidence>
<dbReference type="SUPFAM" id="SSF144232">
    <property type="entry name" value="HIT/MYND zinc finger-like"/>
    <property type="match status" value="1"/>
</dbReference>
<keyword evidence="14" id="KW-1185">Reference proteome</keyword>
<dbReference type="PROSITE" id="PS50865">
    <property type="entry name" value="ZF_MYND_2"/>
    <property type="match status" value="1"/>
</dbReference>